<evidence type="ECO:0000259" key="9">
    <source>
        <dbReference type="Pfam" id="PF04239"/>
    </source>
</evidence>
<dbReference type="Gene3D" id="3.30.240.20">
    <property type="entry name" value="bsu07140 like domains"/>
    <property type="match status" value="1"/>
</dbReference>
<feature type="transmembrane region" description="Helical" evidence="8">
    <location>
        <begin position="20"/>
        <end position="41"/>
    </location>
</feature>
<keyword evidence="11" id="KW-1185">Reference proteome</keyword>
<comment type="subcellular location">
    <subcellularLocation>
        <location evidence="1">Cell membrane</location>
        <topology evidence="1">Multi-pass membrane protein</topology>
    </subcellularLocation>
</comment>
<dbReference type="PANTHER" id="PTHR34582:SF6">
    <property type="entry name" value="UPF0702 TRANSMEMBRANE PROTEIN YCAP"/>
    <property type="match status" value="1"/>
</dbReference>
<comment type="similarity">
    <text evidence="2">Belongs to the UPF0702 family.</text>
</comment>
<evidence type="ECO:0000256" key="5">
    <source>
        <dbReference type="ARBA" id="ARBA00022989"/>
    </source>
</evidence>
<dbReference type="InterPro" id="IPR007353">
    <property type="entry name" value="DUF421"/>
</dbReference>
<keyword evidence="3" id="KW-1003">Cell membrane</keyword>
<feature type="compositionally biased region" description="Basic and acidic residues" evidence="7">
    <location>
        <begin position="198"/>
        <end position="215"/>
    </location>
</feature>
<comment type="caution">
    <text evidence="10">The sequence shown here is derived from an EMBL/GenBank/DDBJ whole genome shotgun (WGS) entry which is preliminary data.</text>
</comment>
<evidence type="ECO:0000256" key="1">
    <source>
        <dbReference type="ARBA" id="ARBA00004651"/>
    </source>
</evidence>
<evidence type="ECO:0000256" key="2">
    <source>
        <dbReference type="ARBA" id="ARBA00006448"/>
    </source>
</evidence>
<evidence type="ECO:0000256" key="3">
    <source>
        <dbReference type="ARBA" id="ARBA00022475"/>
    </source>
</evidence>
<evidence type="ECO:0000256" key="4">
    <source>
        <dbReference type="ARBA" id="ARBA00022692"/>
    </source>
</evidence>
<dbReference type="EMBL" id="JAKWFO010000002">
    <property type="protein sequence ID" value="KAI9638910.1"/>
    <property type="molecule type" value="Genomic_DNA"/>
</dbReference>
<proteinExistence type="inferred from homology"/>
<protein>
    <recommendedName>
        <fullName evidence="9">YetF C-terminal domain-containing protein</fullName>
    </recommendedName>
</protein>
<feature type="region of interest" description="Disordered" evidence="7">
    <location>
        <begin position="157"/>
        <end position="215"/>
    </location>
</feature>
<dbReference type="RefSeq" id="XP_052948687.1">
    <property type="nucleotide sequence ID" value="XM_053091778.1"/>
</dbReference>
<dbReference type="PANTHER" id="PTHR34582">
    <property type="entry name" value="UPF0702 TRANSMEMBRANE PROTEIN YCAP"/>
    <property type="match status" value="1"/>
</dbReference>
<dbReference type="GO" id="GO:0005886">
    <property type="term" value="C:plasma membrane"/>
    <property type="evidence" value="ECO:0007669"/>
    <property type="project" value="UniProtKB-SubCell"/>
</dbReference>
<gene>
    <name evidence="10" type="ORF">MKK02DRAFT_41937</name>
</gene>
<evidence type="ECO:0000313" key="10">
    <source>
        <dbReference type="EMBL" id="KAI9638910.1"/>
    </source>
</evidence>
<keyword evidence="5 8" id="KW-1133">Transmembrane helix</keyword>
<name>A0AA38LWY8_9TREE</name>
<dbReference type="InterPro" id="IPR023090">
    <property type="entry name" value="UPF0702_alpha/beta_dom_sf"/>
</dbReference>
<sequence>MTTTSLTPYLGEGLLNVGDFFAFQSILHPVAIGSIAILSWIGCKWPSAGILFTKSPLVVAFRGHLLEGLMRKHRITQVDLYGSLRAAGIFNICEVECVVVEPTGVFSIYRTRDLPTKYVRLDMIDIWRQIWAPADSCKDAEVLLSIKGYRELVKADEEEKKKQKEEGMNVGDSPSATNRPKRVFSDTDGKPVDSYGQIKDKHGETKEDKIADKAA</sequence>
<feature type="compositionally biased region" description="Basic and acidic residues" evidence="7">
    <location>
        <begin position="157"/>
        <end position="167"/>
    </location>
</feature>
<reference evidence="10" key="1">
    <citation type="journal article" date="2022" name="G3 (Bethesda)">
        <title>High quality genome of the basidiomycete yeast Dioszegia hungarica PDD-24b-2 isolated from cloud water.</title>
        <authorList>
            <person name="Jarrige D."/>
            <person name="Haridas S."/>
            <person name="Bleykasten-Grosshans C."/>
            <person name="Joly M."/>
            <person name="Nadalig T."/>
            <person name="Sancelme M."/>
            <person name="Vuilleumier S."/>
            <person name="Grigoriev I.V."/>
            <person name="Amato P."/>
            <person name="Bringel F."/>
        </authorList>
    </citation>
    <scope>NUCLEOTIDE SEQUENCE</scope>
    <source>
        <strain evidence="10">PDD-24b-2</strain>
    </source>
</reference>
<evidence type="ECO:0000256" key="6">
    <source>
        <dbReference type="ARBA" id="ARBA00023136"/>
    </source>
</evidence>
<dbReference type="Proteomes" id="UP001164286">
    <property type="component" value="Unassembled WGS sequence"/>
</dbReference>
<dbReference type="AlphaFoldDB" id="A0AA38LWY8"/>
<dbReference type="Pfam" id="PF04239">
    <property type="entry name" value="DUF421"/>
    <property type="match status" value="1"/>
</dbReference>
<evidence type="ECO:0000256" key="7">
    <source>
        <dbReference type="SAM" id="MobiDB-lite"/>
    </source>
</evidence>
<keyword evidence="6 8" id="KW-0472">Membrane</keyword>
<organism evidence="10 11">
    <name type="scientific">Dioszegia hungarica</name>
    <dbReference type="NCBI Taxonomy" id="4972"/>
    <lineage>
        <taxon>Eukaryota</taxon>
        <taxon>Fungi</taxon>
        <taxon>Dikarya</taxon>
        <taxon>Basidiomycota</taxon>
        <taxon>Agaricomycotina</taxon>
        <taxon>Tremellomycetes</taxon>
        <taxon>Tremellales</taxon>
        <taxon>Bulleribasidiaceae</taxon>
        <taxon>Dioszegia</taxon>
    </lineage>
</organism>
<evidence type="ECO:0000256" key="8">
    <source>
        <dbReference type="SAM" id="Phobius"/>
    </source>
</evidence>
<accession>A0AA38LWY8</accession>
<evidence type="ECO:0000313" key="11">
    <source>
        <dbReference type="Proteomes" id="UP001164286"/>
    </source>
</evidence>
<dbReference type="GeneID" id="77730983"/>
<keyword evidence="4 8" id="KW-0812">Transmembrane</keyword>
<feature type="domain" description="YetF C-terminal" evidence="9">
    <location>
        <begin position="51"/>
        <end position="113"/>
    </location>
</feature>